<name>A0A4Q9MAU3_9APHY</name>
<dbReference type="Proteomes" id="UP000292957">
    <property type="component" value="Unassembled WGS sequence"/>
</dbReference>
<evidence type="ECO:0000313" key="1">
    <source>
        <dbReference type="EMBL" id="TBU24370.1"/>
    </source>
</evidence>
<dbReference type="EMBL" id="ML143481">
    <property type="protein sequence ID" value="TBU24370.1"/>
    <property type="molecule type" value="Genomic_DNA"/>
</dbReference>
<gene>
    <name evidence="2" type="ORF">BD310DRAFT_936112</name>
    <name evidence="1" type="ORF">BD311DRAFT_561853</name>
</gene>
<keyword evidence="3" id="KW-1185">Reference proteome</keyword>
<accession>A0A4Q9MAU3</accession>
<dbReference type="Proteomes" id="UP000292082">
    <property type="component" value="Unassembled WGS sequence"/>
</dbReference>
<reference evidence="1 3" key="1">
    <citation type="submission" date="2019-01" db="EMBL/GenBank/DDBJ databases">
        <title>Draft genome sequences of three monokaryotic isolates of the white-rot basidiomycete fungus Dichomitus squalens.</title>
        <authorList>
            <consortium name="DOE Joint Genome Institute"/>
            <person name="Lopez S.C."/>
            <person name="Andreopoulos B."/>
            <person name="Pangilinan J."/>
            <person name="Lipzen A."/>
            <person name="Riley R."/>
            <person name="Ahrendt S."/>
            <person name="Ng V."/>
            <person name="Barry K."/>
            <person name="Daum C."/>
            <person name="Grigoriev I.V."/>
            <person name="Hilden K.S."/>
            <person name="Makela M.R."/>
            <person name="de Vries R.P."/>
        </authorList>
    </citation>
    <scope>NUCLEOTIDE SEQUENCE [LARGE SCALE GENOMIC DNA]</scope>
    <source>
        <strain evidence="2 3">CBS 464.89</strain>
        <strain evidence="1">OM18370.1</strain>
    </source>
</reference>
<protein>
    <submittedName>
        <fullName evidence="1">Uncharacterized protein</fullName>
    </submittedName>
</protein>
<organism evidence="1">
    <name type="scientific">Dichomitus squalens</name>
    <dbReference type="NCBI Taxonomy" id="114155"/>
    <lineage>
        <taxon>Eukaryota</taxon>
        <taxon>Fungi</taxon>
        <taxon>Dikarya</taxon>
        <taxon>Basidiomycota</taxon>
        <taxon>Agaricomycotina</taxon>
        <taxon>Agaricomycetes</taxon>
        <taxon>Polyporales</taxon>
        <taxon>Polyporaceae</taxon>
        <taxon>Dichomitus</taxon>
    </lineage>
</organism>
<dbReference type="AlphaFoldDB" id="A0A4Q9MAU3"/>
<dbReference type="EMBL" id="ML145191">
    <property type="protein sequence ID" value="TBU54332.1"/>
    <property type="molecule type" value="Genomic_DNA"/>
</dbReference>
<evidence type="ECO:0000313" key="2">
    <source>
        <dbReference type="EMBL" id="TBU54332.1"/>
    </source>
</evidence>
<proteinExistence type="predicted"/>
<evidence type="ECO:0000313" key="3">
    <source>
        <dbReference type="Proteomes" id="UP000292082"/>
    </source>
</evidence>
<sequence length="88" mass="10051">MQERVRLFPSAASATRFRDNTKHTAGNIRHSHRVILLLFIVPAHHLAAEPEFDLGFVSYQFSRILLGDLQLLYRLDSHGTNVIQEAKP</sequence>